<comment type="subcellular location">
    <subcellularLocation>
        <location evidence="2 12">Cell inner membrane</location>
        <topology evidence="2 12">Single-pass membrane protein</topology>
    </subcellularLocation>
</comment>
<dbReference type="Proteomes" id="UP000298588">
    <property type="component" value="Chromosome"/>
</dbReference>
<dbReference type="GO" id="GO:0015886">
    <property type="term" value="P:heme transport"/>
    <property type="evidence" value="ECO:0007669"/>
    <property type="project" value="InterPro"/>
</dbReference>
<evidence type="ECO:0000256" key="11">
    <source>
        <dbReference type="ARBA" id="ARBA00023136"/>
    </source>
</evidence>
<comment type="similarity">
    <text evidence="3 12">Belongs to the CcmD/CycX/HelD family.</text>
</comment>
<evidence type="ECO:0000313" key="14">
    <source>
        <dbReference type="Proteomes" id="UP000298588"/>
    </source>
</evidence>
<keyword evidence="9 12" id="KW-0201">Cytochrome c-type biogenesis</keyword>
<comment type="function">
    <text evidence="1 12">Required for the export of heme to the periplasm for the biogenesis of c-type cytochromes.</text>
</comment>
<sequence length="64" mass="7045">MFGPDFLGQGPHAGFIVGSYLLTAATVLGLIVWVVVDHRQQRAVLADLERRGLTRRSTRQGDQP</sequence>
<dbReference type="Pfam" id="PF04995">
    <property type="entry name" value="CcmD"/>
    <property type="match status" value="1"/>
</dbReference>
<evidence type="ECO:0000256" key="6">
    <source>
        <dbReference type="ARBA" id="ARBA00022475"/>
    </source>
</evidence>
<evidence type="ECO:0000256" key="10">
    <source>
        <dbReference type="ARBA" id="ARBA00022989"/>
    </source>
</evidence>
<evidence type="ECO:0000256" key="7">
    <source>
        <dbReference type="ARBA" id="ARBA00022519"/>
    </source>
</evidence>
<protein>
    <recommendedName>
        <fullName evidence="4 12">Heme exporter protein D</fullName>
    </recommendedName>
</protein>
<evidence type="ECO:0000256" key="3">
    <source>
        <dbReference type="ARBA" id="ARBA00008741"/>
    </source>
</evidence>
<reference evidence="13 14" key="1">
    <citation type="submission" date="2019-04" db="EMBL/GenBank/DDBJ databases">
        <title>Phreatobacter aquaticus sp. nov.</title>
        <authorList>
            <person name="Choi A."/>
            <person name="Baek K."/>
        </authorList>
    </citation>
    <scope>NUCLEOTIDE SEQUENCE [LARGE SCALE GENOMIC DNA]</scope>
    <source>
        <strain evidence="13 14">NMCR1094</strain>
    </source>
</reference>
<evidence type="ECO:0000256" key="8">
    <source>
        <dbReference type="ARBA" id="ARBA00022692"/>
    </source>
</evidence>
<dbReference type="GO" id="GO:0005886">
    <property type="term" value="C:plasma membrane"/>
    <property type="evidence" value="ECO:0007669"/>
    <property type="project" value="UniProtKB-SubCell"/>
</dbReference>
<accession>A0A4D7QHF4</accession>
<keyword evidence="10 12" id="KW-1133">Transmembrane helix</keyword>
<proteinExistence type="inferred from homology"/>
<evidence type="ECO:0000313" key="13">
    <source>
        <dbReference type="EMBL" id="QCK85113.1"/>
    </source>
</evidence>
<dbReference type="InterPro" id="IPR007078">
    <property type="entry name" value="Haem_export_protD_CcmD"/>
</dbReference>
<dbReference type="RefSeq" id="WP_137098447.1">
    <property type="nucleotide sequence ID" value="NZ_CP039865.1"/>
</dbReference>
<feature type="transmembrane region" description="Helical" evidence="12">
    <location>
        <begin position="12"/>
        <end position="36"/>
    </location>
</feature>
<keyword evidence="14" id="KW-1185">Reference proteome</keyword>
<dbReference type="KEGG" id="paqt:E8L99_04635"/>
<keyword evidence="7 12" id="KW-0997">Cell inner membrane</keyword>
<keyword evidence="6 12" id="KW-1003">Cell membrane</keyword>
<organism evidence="13 14">
    <name type="scientific">Phreatobacter aquaticus</name>
    <dbReference type="NCBI Taxonomy" id="2570229"/>
    <lineage>
        <taxon>Bacteria</taxon>
        <taxon>Pseudomonadati</taxon>
        <taxon>Pseudomonadota</taxon>
        <taxon>Alphaproteobacteria</taxon>
        <taxon>Hyphomicrobiales</taxon>
        <taxon>Phreatobacteraceae</taxon>
        <taxon>Phreatobacter</taxon>
    </lineage>
</organism>
<evidence type="ECO:0000256" key="4">
    <source>
        <dbReference type="ARBA" id="ARBA00016461"/>
    </source>
</evidence>
<dbReference type="AlphaFoldDB" id="A0A4D7QHF4"/>
<evidence type="ECO:0000256" key="12">
    <source>
        <dbReference type="RuleBase" id="RU363101"/>
    </source>
</evidence>
<dbReference type="OrthoDB" id="7868669at2"/>
<gene>
    <name evidence="13" type="primary">ccmD</name>
    <name evidence="13" type="ORF">E8L99_04635</name>
</gene>
<dbReference type="GO" id="GO:0017004">
    <property type="term" value="P:cytochrome complex assembly"/>
    <property type="evidence" value="ECO:0007669"/>
    <property type="project" value="UniProtKB-KW"/>
</dbReference>
<keyword evidence="11 12" id="KW-0472">Membrane</keyword>
<keyword evidence="5 12" id="KW-0813">Transport</keyword>
<evidence type="ECO:0000256" key="2">
    <source>
        <dbReference type="ARBA" id="ARBA00004377"/>
    </source>
</evidence>
<evidence type="ECO:0000256" key="5">
    <source>
        <dbReference type="ARBA" id="ARBA00022448"/>
    </source>
</evidence>
<evidence type="ECO:0000256" key="1">
    <source>
        <dbReference type="ARBA" id="ARBA00002442"/>
    </source>
</evidence>
<dbReference type="NCBIfam" id="TIGR03141">
    <property type="entry name" value="cytochro_ccmD"/>
    <property type="match status" value="1"/>
</dbReference>
<dbReference type="EMBL" id="CP039865">
    <property type="protein sequence ID" value="QCK85113.1"/>
    <property type="molecule type" value="Genomic_DNA"/>
</dbReference>
<keyword evidence="8 12" id="KW-0812">Transmembrane</keyword>
<name>A0A4D7QHF4_9HYPH</name>
<evidence type="ECO:0000256" key="9">
    <source>
        <dbReference type="ARBA" id="ARBA00022748"/>
    </source>
</evidence>